<sequence length="400" mass="45782">MRRSLFPVLFLPCFFMAVSLGFAQNESDERALIKVDKGISISKDSLFLMNIRFRMQNRFGIRTESGEDLSIEQTDFRVRRLRLRFDGYVLNPRMQYYIQLGFSKADLDLESGGYAQPIRDAMIYYFFDKNFYVGFGQGKLPGNRERVVSSGNLQFADRSIANGVFTLDRDFGFFGYYTLPTKGRANYQLKGAINTGEGRNPSPGDGGLSYTTRFEYLPFGTFLNSGDYSEGDLEFEPRPKLSIGVTYNYNDEAVRARGQLGSSLYEARDLQVYIADAMFKYMGWAVMAEYFKRTTTDPFTHSDAGDIRVVWVGTGNNLHLSRMISRKSELALRYAAVRPDLEVEAYENRVEEAALGYTQYLNGHRIKMQGNVGYSWANRELDLIETSNFWFATFQVEFGI</sequence>
<feature type="signal peptide" evidence="1">
    <location>
        <begin position="1"/>
        <end position="23"/>
    </location>
</feature>
<keyword evidence="3" id="KW-1185">Reference proteome</keyword>
<keyword evidence="1" id="KW-0732">Signal</keyword>
<protein>
    <submittedName>
        <fullName evidence="2">Porin</fullName>
    </submittedName>
</protein>
<evidence type="ECO:0000313" key="3">
    <source>
        <dbReference type="Proteomes" id="UP000664698"/>
    </source>
</evidence>
<dbReference type="Gene3D" id="2.40.160.10">
    <property type="entry name" value="Porin"/>
    <property type="match status" value="1"/>
</dbReference>
<feature type="chain" id="PRO_5046424698" evidence="1">
    <location>
        <begin position="24"/>
        <end position="400"/>
    </location>
</feature>
<gene>
    <name evidence="2" type="ORF">J0A67_10705</name>
</gene>
<proteinExistence type="predicted"/>
<accession>A0ABS3BPW2</accession>
<organism evidence="2 3">
    <name type="scientific">Algoriphagus aestuariicola</name>
    <dbReference type="NCBI Taxonomy" id="1852016"/>
    <lineage>
        <taxon>Bacteria</taxon>
        <taxon>Pseudomonadati</taxon>
        <taxon>Bacteroidota</taxon>
        <taxon>Cytophagia</taxon>
        <taxon>Cytophagales</taxon>
        <taxon>Cyclobacteriaceae</taxon>
        <taxon>Algoriphagus</taxon>
    </lineage>
</organism>
<dbReference type="Pfam" id="PF07396">
    <property type="entry name" value="Porin_O_P"/>
    <property type="match status" value="1"/>
</dbReference>
<reference evidence="2 3" key="1">
    <citation type="submission" date="2021-03" db="EMBL/GenBank/DDBJ databases">
        <title>novel species isolated from a fishpond in China.</title>
        <authorList>
            <person name="Lu H."/>
            <person name="Cai Z."/>
        </authorList>
    </citation>
    <scope>NUCLEOTIDE SEQUENCE [LARGE SCALE GENOMIC DNA]</scope>
    <source>
        <strain evidence="2 3">JCM 31546</strain>
    </source>
</reference>
<dbReference type="Proteomes" id="UP000664698">
    <property type="component" value="Unassembled WGS sequence"/>
</dbReference>
<evidence type="ECO:0000313" key="2">
    <source>
        <dbReference type="EMBL" id="MBN7801333.1"/>
    </source>
</evidence>
<comment type="caution">
    <text evidence="2">The sequence shown here is derived from an EMBL/GenBank/DDBJ whole genome shotgun (WGS) entry which is preliminary data.</text>
</comment>
<name>A0ABS3BPW2_9BACT</name>
<dbReference type="InterPro" id="IPR010870">
    <property type="entry name" value="Porin_O/P"/>
</dbReference>
<evidence type="ECO:0000256" key="1">
    <source>
        <dbReference type="SAM" id="SignalP"/>
    </source>
</evidence>
<dbReference type="InterPro" id="IPR023614">
    <property type="entry name" value="Porin_dom_sf"/>
</dbReference>
<dbReference type="EMBL" id="JAFKCW010000002">
    <property type="protein sequence ID" value="MBN7801333.1"/>
    <property type="molecule type" value="Genomic_DNA"/>
</dbReference>